<protein>
    <submittedName>
        <fullName evidence="2">LytR/AlgR family response regulator transcription factor</fullName>
    </submittedName>
</protein>
<organism evidence="2 3">
    <name type="scientific">Lacihabitans lacunae</name>
    <dbReference type="NCBI Taxonomy" id="1028214"/>
    <lineage>
        <taxon>Bacteria</taxon>
        <taxon>Pseudomonadati</taxon>
        <taxon>Bacteroidota</taxon>
        <taxon>Cytophagia</taxon>
        <taxon>Cytophagales</taxon>
        <taxon>Leadbetterellaceae</taxon>
        <taxon>Lacihabitans</taxon>
    </lineage>
</organism>
<evidence type="ECO:0000313" key="3">
    <source>
        <dbReference type="Proteomes" id="UP001595616"/>
    </source>
</evidence>
<comment type="caution">
    <text evidence="2">The sequence shown here is derived from an EMBL/GenBank/DDBJ whole genome shotgun (WGS) entry which is preliminary data.</text>
</comment>
<dbReference type="PANTHER" id="PTHR37299:SF1">
    <property type="entry name" value="STAGE 0 SPORULATION PROTEIN A HOMOLOG"/>
    <property type="match status" value="1"/>
</dbReference>
<dbReference type="PROSITE" id="PS50930">
    <property type="entry name" value="HTH_LYTTR"/>
    <property type="match status" value="1"/>
</dbReference>
<accession>A0ABV7Z0P7</accession>
<proteinExistence type="predicted"/>
<reference evidence="3" key="1">
    <citation type="journal article" date="2019" name="Int. J. Syst. Evol. Microbiol.">
        <title>The Global Catalogue of Microorganisms (GCM) 10K type strain sequencing project: providing services to taxonomists for standard genome sequencing and annotation.</title>
        <authorList>
            <consortium name="The Broad Institute Genomics Platform"/>
            <consortium name="The Broad Institute Genome Sequencing Center for Infectious Disease"/>
            <person name="Wu L."/>
            <person name="Ma J."/>
        </authorList>
    </citation>
    <scope>NUCLEOTIDE SEQUENCE [LARGE SCALE GENOMIC DNA]</scope>
    <source>
        <strain evidence="3">CECT 7956</strain>
    </source>
</reference>
<dbReference type="Proteomes" id="UP001595616">
    <property type="component" value="Unassembled WGS sequence"/>
</dbReference>
<dbReference type="InterPro" id="IPR007492">
    <property type="entry name" value="LytTR_DNA-bd_dom"/>
</dbReference>
<dbReference type="InterPro" id="IPR046947">
    <property type="entry name" value="LytR-like"/>
</dbReference>
<name>A0ABV7Z0P7_9BACT</name>
<dbReference type="PANTHER" id="PTHR37299">
    <property type="entry name" value="TRANSCRIPTIONAL REGULATOR-RELATED"/>
    <property type="match status" value="1"/>
</dbReference>
<evidence type="ECO:0000259" key="1">
    <source>
        <dbReference type="PROSITE" id="PS50930"/>
    </source>
</evidence>
<gene>
    <name evidence="2" type="ORF">ACFOOI_18860</name>
</gene>
<evidence type="ECO:0000313" key="2">
    <source>
        <dbReference type="EMBL" id="MFC3812731.1"/>
    </source>
</evidence>
<feature type="domain" description="HTH LytTR-type" evidence="1">
    <location>
        <begin position="1"/>
        <end position="104"/>
    </location>
</feature>
<dbReference type="SMART" id="SM00850">
    <property type="entry name" value="LytTR"/>
    <property type="match status" value="1"/>
</dbReference>
<sequence length="108" mass="12635">MENFIPIGGRQTINPQEVISLKGEINYTTVHFQQGKKNVTVATTLKRIEERLEDYPNFFRVSRSVIINMNCIKRIKNNKIYLINGEKVVPSRRRAKDFYGQFESNNRA</sequence>
<dbReference type="Gene3D" id="2.40.50.1020">
    <property type="entry name" value="LytTr DNA-binding domain"/>
    <property type="match status" value="1"/>
</dbReference>
<dbReference type="Pfam" id="PF04397">
    <property type="entry name" value="LytTR"/>
    <property type="match status" value="1"/>
</dbReference>
<dbReference type="RefSeq" id="WP_379839625.1">
    <property type="nucleotide sequence ID" value="NZ_JBHRYQ010000001.1"/>
</dbReference>
<keyword evidence="3" id="KW-1185">Reference proteome</keyword>
<dbReference type="EMBL" id="JBHRYQ010000001">
    <property type="protein sequence ID" value="MFC3812731.1"/>
    <property type="molecule type" value="Genomic_DNA"/>
</dbReference>